<keyword evidence="1" id="KW-0812">Transmembrane</keyword>
<dbReference type="Proteomes" id="UP000215459">
    <property type="component" value="Unassembled WGS sequence"/>
</dbReference>
<keyword evidence="1" id="KW-0472">Membrane</keyword>
<dbReference type="RefSeq" id="WP_094263126.1">
    <property type="nucleotide sequence ID" value="NZ_NOWF01000002.1"/>
</dbReference>
<gene>
    <name evidence="2" type="ORF">CHM34_02995</name>
</gene>
<protein>
    <recommendedName>
        <fullName evidence="4">EamA-like transporter family protein</fullName>
    </recommendedName>
</protein>
<dbReference type="OrthoDB" id="7864805at2"/>
<dbReference type="InterPro" id="IPR006750">
    <property type="entry name" value="YdcZ"/>
</dbReference>
<evidence type="ECO:0000313" key="3">
    <source>
        <dbReference type="Proteomes" id="UP000215459"/>
    </source>
</evidence>
<dbReference type="Pfam" id="PF04657">
    <property type="entry name" value="DMT_YdcZ"/>
    <property type="match status" value="1"/>
</dbReference>
<evidence type="ECO:0000256" key="1">
    <source>
        <dbReference type="SAM" id="Phobius"/>
    </source>
</evidence>
<feature type="transmembrane region" description="Helical" evidence="1">
    <location>
        <begin position="35"/>
        <end position="55"/>
    </location>
</feature>
<dbReference type="GO" id="GO:0005886">
    <property type="term" value="C:plasma membrane"/>
    <property type="evidence" value="ECO:0007669"/>
    <property type="project" value="TreeGrafter"/>
</dbReference>
<organism evidence="2 3">
    <name type="scientific">Paludifilum halophilum</name>
    <dbReference type="NCBI Taxonomy" id="1642702"/>
    <lineage>
        <taxon>Bacteria</taxon>
        <taxon>Bacillati</taxon>
        <taxon>Bacillota</taxon>
        <taxon>Bacilli</taxon>
        <taxon>Bacillales</taxon>
        <taxon>Thermoactinomycetaceae</taxon>
        <taxon>Paludifilum</taxon>
    </lineage>
</organism>
<feature type="transmembrane region" description="Helical" evidence="1">
    <location>
        <begin position="67"/>
        <end position="87"/>
    </location>
</feature>
<proteinExistence type="predicted"/>
<reference evidence="2 3" key="1">
    <citation type="submission" date="2017-07" db="EMBL/GenBank/DDBJ databases">
        <title>The genome sequence of Paludifilum halophilum highlights mechanisms for microbial adaptation to high salt environemnts.</title>
        <authorList>
            <person name="Belbahri L."/>
        </authorList>
    </citation>
    <scope>NUCLEOTIDE SEQUENCE [LARGE SCALE GENOMIC DNA]</scope>
    <source>
        <strain evidence="2 3">DSM 102817</strain>
    </source>
</reference>
<sequence length="143" mass="15433">MNWFFFLLSVLGGAGLAFQAAINGPLGRKIGTLEASFLAYAVGTLTLLCFTFFFGKGSLSGVLSVSKWKWFIGVFGALYIFIMVLSVPKIGTASAIIAAILGQLIISMVMDHFGLGGQTIPINWSRISGIVLMFLALILFYEH</sequence>
<dbReference type="PANTHER" id="PTHR34821:SF2">
    <property type="entry name" value="INNER MEMBRANE PROTEIN YDCZ"/>
    <property type="match status" value="1"/>
</dbReference>
<name>A0A235B8Z5_9BACL</name>
<feature type="transmembrane region" description="Helical" evidence="1">
    <location>
        <begin position="122"/>
        <end position="141"/>
    </location>
</feature>
<dbReference type="EMBL" id="NOWF01000002">
    <property type="protein sequence ID" value="OYD08778.1"/>
    <property type="molecule type" value="Genomic_DNA"/>
</dbReference>
<dbReference type="AlphaFoldDB" id="A0A235B8Z5"/>
<keyword evidence="3" id="KW-1185">Reference proteome</keyword>
<keyword evidence="1" id="KW-1133">Transmembrane helix</keyword>
<feature type="transmembrane region" description="Helical" evidence="1">
    <location>
        <begin position="93"/>
        <end position="110"/>
    </location>
</feature>
<evidence type="ECO:0000313" key="2">
    <source>
        <dbReference type="EMBL" id="OYD08778.1"/>
    </source>
</evidence>
<dbReference type="PANTHER" id="PTHR34821">
    <property type="entry name" value="INNER MEMBRANE PROTEIN YDCZ"/>
    <property type="match status" value="1"/>
</dbReference>
<evidence type="ECO:0008006" key="4">
    <source>
        <dbReference type="Google" id="ProtNLM"/>
    </source>
</evidence>
<accession>A0A235B8Z5</accession>
<comment type="caution">
    <text evidence="2">The sequence shown here is derived from an EMBL/GenBank/DDBJ whole genome shotgun (WGS) entry which is preliminary data.</text>
</comment>